<organism evidence="1 2">
    <name type="scientific">Staurois parvus</name>
    <dbReference type="NCBI Taxonomy" id="386267"/>
    <lineage>
        <taxon>Eukaryota</taxon>
        <taxon>Metazoa</taxon>
        <taxon>Chordata</taxon>
        <taxon>Craniata</taxon>
        <taxon>Vertebrata</taxon>
        <taxon>Euteleostomi</taxon>
        <taxon>Amphibia</taxon>
        <taxon>Batrachia</taxon>
        <taxon>Anura</taxon>
        <taxon>Neobatrachia</taxon>
        <taxon>Ranoidea</taxon>
        <taxon>Ranidae</taxon>
        <taxon>Staurois</taxon>
    </lineage>
</organism>
<evidence type="ECO:0000313" key="2">
    <source>
        <dbReference type="Proteomes" id="UP001162483"/>
    </source>
</evidence>
<keyword evidence="2" id="KW-1185">Reference proteome</keyword>
<proteinExistence type="predicted"/>
<evidence type="ECO:0000313" key="1">
    <source>
        <dbReference type="EMBL" id="CAI9581598.1"/>
    </source>
</evidence>
<dbReference type="EMBL" id="CATNWA010015287">
    <property type="protein sequence ID" value="CAI9581598.1"/>
    <property type="molecule type" value="Genomic_DNA"/>
</dbReference>
<dbReference type="Proteomes" id="UP001162483">
    <property type="component" value="Unassembled WGS sequence"/>
</dbReference>
<sequence length="48" mass="5086">MRARGFGGSPPAPKHPSMLRACGLVWFRRGGGARSSPSFPDLPDCMLG</sequence>
<gene>
    <name evidence="1" type="ORF">SPARVUS_LOCUS9504410</name>
</gene>
<name>A0ABN9EDU4_9NEOB</name>
<reference evidence="1" key="1">
    <citation type="submission" date="2023-05" db="EMBL/GenBank/DDBJ databases">
        <authorList>
            <person name="Stuckert A."/>
        </authorList>
    </citation>
    <scope>NUCLEOTIDE SEQUENCE</scope>
</reference>
<comment type="caution">
    <text evidence="1">The sequence shown here is derived from an EMBL/GenBank/DDBJ whole genome shotgun (WGS) entry which is preliminary data.</text>
</comment>
<accession>A0ABN9EDU4</accession>
<protein>
    <submittedName>
        <fullName evidence="1">Uncharacterized protein</fullName>
    </submittedName>
</protein>